<proteinExistence type="predicted"/>
<feature type="binding site" evidence="2">
    <location>
        <position position="168"/>
    </location>
    <ligand>
        <name>Mn(2+)</name>
        <dbReference type="ChEBI" id="CHEBI:29035"/>
        <label>2</label>
    </ligand>
</feature>
<dbReference type="PANTHER" id="PTHR11014">
    <property type="entry name" value="PEPTIDASE M20 FAMILY MEMBER"/>
    <property type="match status" value="1"/>
</dbReference>
<sequence length="395" mass="43381">MTLGEKIKQKARELAPKYIDVRRYLHAHPELSFQEFDTCRYLKDQLLKLGVNDIHSVANTGLLATIKGGKEGRQLVLRSDMDALPILETNDVEFASRNEGVMHACGHDAHMSSLLLCAEILIDLKEELRGTVHLLFQPAEELMPGGASLVMKEPVYQKLGQLPHIGQHVRPDLPVGTIGFRPGKFMASMDELFLTIKGKGGHAAMPENAVDSVLIASHIIVAAQQLVSRMASPKTPSVLSFGKVIADGAINVLPDEVYIEGTFRTMDEAWRSSALKKLNKMVVAMAESMGATAELKIKHGYPHLINDQSLTSELRVNAISFVGKENVIGLDQWMASEDFSYYSHEHPSCFYMLGVGNSDKNIDSGLHTSTFNIDESALEIGGGLMAFLAISKLRD</sequence>
<dbReference type="InterPro" id="IPR036264">
    <property type="entry name" value="Bact_exopeptidase_dim_dom"/>
</dbReference>
<gene>
    <name evidence="4" type="ORF">D1013_17775</name>
</gene>
<dbReference type="InterPro" id="IPR002933">
    <property type="entry name" value="Peptidase_M20"/>
</dbReference>
<dbReference type="OrthoDB" id="9776731at2"/>
<protein>
    <submittedName>
        <fullName evidence="4">Amidohydrolase</fullName>
    </submittedName>
</protein>
<dbReference type="CDD" id="cd03886">
    <property type="entry name" value="M20_Acy1"/>
    <property type="match status" value="1"/>
</dbReference>
<dbReference type="GO" id="GO:0050118">
    <property type="term" value="F:N-acetyldiaminopimelate deacetylase activity"/>
    <property type="evidence" value="ECO:0007669"/>
    <property type="project" value="UniProtKB-ARBA"/>
</dbReference>
<evidence type="ECO:0000313" key="4">
    <source>
        <dbReference type="EMBL" id="AYN69096.1"/>
    </source>
</evidence>
<dbReference type="Gene3D" id="3.40.630.10">
    <property type="entry name" value="Zn peptidases"/>
    <property type="match status" value="1"/>
</dbReference>
<dbReference type="GO" id="GO:0019877">
    <property type="term" value="P:diaminopimelate biosynthetic process"/>
    <property type="evidence" value="ECO:0007669"/>
    <property type="project" value="UniProtKB-ARBA"/>
</dbReference>
<evidence type="ECO:0000256" key="1">
    <source>
        <dbReference type="ARBA" id="ARBA00022801"/>
    </source>
</evidence>
<feature type="binding site" evidence="2">
    <location>
        <position position="105"/>
    </location>
    <ligand>
        <name>Mn(2+)</name>
        <dbReference type="ChEBI" id="CHEBI:29035"/>
        <label>2</label>
    </ligand>
</feature>
<evidence type="ECO:0000259" key="3">
    <source>
        <dbReference type="Pfam" id="PF07687"/>
    </source>
</evidence>
<dbReference type="SUPFAM" id="SSF55031">
    <property type="entry name" value="Bacterial exopeptidase dimerisation domain"/>
    <property type="match status" value="1"/>
</dbReference>
<dbReference type="InterPro" id="IPR017439">
    <property type="entry name" value="Amidohydrolase"/>
</dbReference>
<dbReference type="SUPFAM" id="SSF53187">
    <property type="entry name" value="Zn-dependent exopeptidases"/>
    <property type="match status" value="1"/>
</dbReference>
<dbReference type="InterPro" id="IPR011650">
    <property type="entry name" value="Peptidase_M20_dimer"/>
</dbReference>
<keyword evidence="2" id="KW-0464">Manganese</keyword>
<accession>A0A3G2LA12</accession>
<feature type="binding site" evidence="2">
    <location>
        <position position="367"/>
    </location>
    <ligand>
        <name>Mn(2+)</name>
        <dbReference type="ChEBI" id="CHEBI:29035"/>
        <label>2</label>
    </ligand>
</feature>
<dbReference type="PIRSF" id="PIRSF005962">
    <property type="entry name" value="Pept_M20D_amidohydro"/>
    <property type="match status" value="1"/>
</dbReference>
<feature type="domain" description="Peptidase M20 dimerisation" evidence="3">
    <location>
        <begin position="194"/>
        <end position="282"/>
    </location>
</feature>
<reference evidence="4 5" key="1">
    <citation type="submission" date="2018-08" db="EMBL/GenBank/DDBJ databases">
        <title>The reduced genetic potential of extracellular carbohydrate catabolism in Euzebyella marina RN62, a Flavobacteriia bacterium isolated from the hadal water.</title>
        <authorList>
            <person name="Xue C."/>
        </authorList>
    </citation>
    <scope>NUCLEOTIDE SEQUENCE [LARGE SCALE GENOMIC DNA]</scope>
    <source>
        <strain evidence="4 5">RN62</strain>
    </source>
</reference>
<dbReference type="Proteomes" id="UP000276309">
    <property type="component" value="Chromosome"/>
</dbReference>
<comment type="cofactor">
    <cofactor evidence="2">
        <name>Mn(2+)</name>
        <dbReference type="ChEBI" id="CHEBI:29035"/>
    </cofactor>
    <text evidence="2">The Mn(2+) ion enhances activity.</text>
</comment>
<organism evidence="4 5">
    <name type="scientific">Euzebyella marina</name>
    <dbReference type="NCBI Taxonomy" id="1761453"/>
    <lineage>
        <taxon>Bacteria</taxon>
        <taxon>Pseudomonadati</taxon>
        <taxon>Bacteroidota</taxon>
        <taxon>Flavobacteriia</taxon>
        <taxon>Flavobacteriales</taxon>
        <taxon>Flavobacteriaceae</taxon>
        <taxon>Euzebyella</taxon>
    </lineage>
</organism>
<keyword evidence="2" id="KW-0479">Metal-binding</keyword>
<dbReference type="PANTHER" id="PTHR11014:SF63">
    <property type="entry name" value="METALLOPEPTIDASE, PUTATIVE (AFU_ORTHOLOGUE AFUA_6G09600)-RELATED"/>
    <property type="match status" value="1"/>
</dbReference>
<evidence type="ECO:0000313" key="5">
    <source>
        <dbReference type="Proteomes" id="UP000276309"/>
    </source>
</evidence>
<dbReference type="Gene3D" id="3.30.70.360">
    <property type="match status" value="1"/>
</dbReference>
<feature type="binding site" evidence="2">
    <location>
        <position position="107"/>
    </location>
    <ligand>
        <name>Mn(2+)</name>
        <dbReference type="ChEBI" id="CHEBI:29035"/>
        <label>2</label>
    </ligand>
</feature>
<dbReference type="KEGG" id="emar:D1013_17775"/>
<dbReference type="EMBL" id="CP032050">
    <property type="protein sequence ID" value="AYN69096.1"/>
    <property type="molecule type" value="Genomic_DNA"/>
</dbReference>
<dbReference type="GO" id="GO:0046872">
    <property type="term" value="F:metal ion binding"/>
    <property type="evidence" value="ECO:0007669"/>
    <property type="project" value="UniProtKB-KW"/>
</dbReference>
<dbReference type="Pfam" id="PF01546">
    <property type="entry name" value="Peptidase_M20"/>
    <property type="match status" value="1"/>
</dbReference>
<dbReference type="AlphaFoldDB" id="A0A3G2LA12"/>
<keyword evidence="1 4" id="KW-0378">Hydrolase</keyword>
<dbReference type="Pfam" id="PF07687">
    <property type="entry name" value="M20_dimer"/>
    <property type="match status" value="1"/>
</dbReference>
<dbReference type="FunFam" id="3.30.70.360:FF:000001">
    <property type="entry name" value="N-acetyldiaminopimelate deacetylase"/>
    <property type="match status" value="1"/>
</dbReference>
<name>A0A3G2LA12_9FLAO</name>
<keyword evidence="5" id="KW-1185">Reference proteome</keyword>
<evidence type="ECO:0000256" key="2">
    <source>
        <dbReference type="PIRSR" id="PIRSR005962-1"/>
    </source>
</evidence>
<dbReference type="NCBIfam" id="TIGR01891">
    <property type="entry name" value="amidohydrolases"/>
    <property type="match status" value="1"/>
</dbReference>
<feature type="binding site" evidence="2">
    <location>
        <position position="141"/>
    </location>
    <ligand>
        <name>Mn(2+)</name>
        <dbReference type="ChEBI" id="CHEBI:29035"/>
        <label>2</label>
    </ligand>
</feature>